<evidence type="ECO:0000313" key="2">
    <source>
        <dbReference type="Proteomes" id="UP000631312"/>
    </source>
</evidence>
<protein>
    <submittedName>
        <fullName evidence="1">Uncharacterized protein</fullName>
    </submittedName>
</protein>
<proteinExistence type="predicted"/>
<comment type="caution">
    <text evidence="1">The sequence shown here is derived from an EMBL/GenBank/DDBJ whole genome shotgun (WGS) entry which is preliminary data.</text>
</comment>
<keyword evidence="2" id="KW-1185">Reference proteome</keyword>
<name>A0ABQ4AXX1_9ACTN</name>
<dbReference type="Proteomes" id="UP000631312">
    <property type="component" value="Unassembled WGS sequence"/>
</dbReference>
<sequence>MAVVDQVVGQGLEAYVDGVWSRLAGGEAFGEECALAAPSEVAESLQVECGAEVGGGYEGVKVSAVGMVFVVGYAAVPGRGDQQGAG</sequence>
<dbReference type="EMBL" id="BOMP01000177">
    <property type="protein sequence ID" value="GIE45867.1"/>
    <property type="molecule type" value="Genomic_DNA"/>
</dbReference>
<gene>
    <name evidence="1" type="ORF">Alo02nite_87650</name>
</gene>
<organism evidence="1 2">
    <name type="scientific">Actinoplanes lobatus</name>
    <dbReference type="NCBI Taxonomy" id="113568"/>
    <lineage>
        <taxon>Bacteria</taxon>
        <taxon>Bacillati</taxon>
        <taxon>Actinomycetota</taxon>
        <taxon>Actinomycetes</taxon>
        <taxon>Micromonosporales</taxon>
        <taxon>Micromonosporaceae</taxon>
        <taxon>Actinoplanes</taxon>
    </lineage>
</organism>
<evidence type="ECO:0000313" key="1">
    <source>
        <dbReference type="EMBL" id="GIE45867.1"/>
    </source>
</evidence>
<reference evidence="1 2" key="1">
    <citation type="submission" date="2021-01" db="EMBL/GenBank/DDBJ databases">
        <title>Whole genome shotgun sequence of Actinoplanes lobatus NBRC 12513.</title>
        <authorList>
            <person name="Komaki H."/>
            <person name="Tamura T."/>
        </authorList>
    </citation>
    <scope>NUCLEOTIDE SEQUENCE [LARGE SCALE GENOMIC DNA]</scope>
    <source>
        <strain evidence="1 2">NBRC 12513</strain>
    </source>
</reference>
<accession>A0ABQ4AXX1</accession>